<dbReference type="Proteomes" id="UP000261520">
    <property type="component" value="Unplaced"/>
</dbReference>
<proteinExistence type="predicted"/>
<feature type="signal peptide" evidence="1">
    <location>
        <begin position="1"/>
        <end position="27"/>
    </location>
</feature>
<keyword evidence="1" id="KW-0732">Signal</keyword>
<evidence type="ECO:0000256" key="1">
    <source>
        <dbReference type="SAM" id="SignalP"/>
    </source>
</evidence>
<reference evidence="2" key="1">
    <citation type="submission" date="2025-08" db="UniProtKB">
        <authorList>
            <consortium name="Ensembl"/>
        </authorList>
    </citation>
    <scope>IDENTIFICATION</scope>
</reference>
<protein>
    <submittedName>
        <fullName evidence="2">Uncharacterized protein</fullName>
    </submittedName>
</protein>
<organism evidence="2 3">
    <name type="scientific">Periophthalmus magnuspinnatus</name>
    <dbReference type="NCBI Taxonomy" id="409849"/>
    <lineage>
        <taxon>Eukaryota</taxon>
        <taxon>Metazoa</taxon>
        <taxon>Chordata</taxon>
        <taxon>Craniata</taxon>
        <taxon>Vertebrata</taxon>
        <taxon>Euteleostomi</taxon>
        <taxon>Actinopterygii</taxon>
        <taxon>Neopterygii</taxon>
        <taxon>Teleostei</taxon>
        <taxon>Neoteleostei</taxon>
        <taxon>Acanthomorphata</taxon>
        <taxon>Gobiaria</taxon>
        <taxon>Gobiiformes</taxon>
        <taxon>Gobioidei</taxon>
        <taxon>Gobiidae</taxon>
        <taxon>Oxudercinae</taxon>
        <taxon>Periophthalmus</taxon>
    </lineage>
</organism>
<keyword evidence="3" id="KW-1185">Reference proteome</keyword>
<reference evidence="2" key="2">
    <citation type="submission" date="2025-09" db="UniProtKB">
        <authorList>
            <consortium name="Ensembl"/>
        </authorList>
    </citation>
    <scope>IDENTIFICATION</scope>
</reference>
<evidence type="ECO:0000313" key="3">
    <source>
        <dbReference type="Proteomes" id="UP000261520"/>
    </source>
</evidence>
<accession>A0A3B3ZM48</accession>
<evidence type="ECO:0000313" key="2">
    <source>
        <dbReference type="Ensembl" id="ENSPMGP00000005544.1"/>
    </source>
</evidence>
<dbReference type="AlphaFoldDB" id="A0A3B3ZM48"/>
<dbReference type="Ensembl" id="ENSPMGT00000005884.1">
    <property type="protein sequence ID" value="ENSPMGP00000005544.1"/>
    <property type="gene ID" value="ENSPMGG00000004653.1"/>
</dbReference>
<sequence>MVEWGPCGKHGAVALVRLTSLRLVVRAMELPALYRVRNGAPRHVSVCSRVRGAKSQPQRRAESGGAVVCICSGPVRNRA</sequence>
<feature type="chain" id="PRO_5017348709" evidence="1">
    <location>
        <begin position="28"/>
        <end position="79"/>
    </location>
</feature>
<name>A0A3B3ZM48_9GOBI</name>